<protein>
    <recommendedName>
        <fullName evidence="1">F-box domain-containing protein</fullName>
    </recommendedName>
</protein>
<comment type="caution">
    <text evidence="2">The sequence shown here is derived from an EMBL/GenBank/DDBJ whole genome shotgun (WGS) entry which is preliminary data.</text>
</comment>
<dbReference type="AlphaFoldDB" id="A0A4U0XVG2"/>
<dbReference type="PROSITE" id="PS50181">
    <property type="entry name" value="FBOX"/>
    <property type="match status" value="1"/>
</dbReference>
<evidence type="ECO:0000313" key="2">
    <source>
        <dbReference type="EMBL" id="TKA81852.1"/>
    </source>
</evidence>
<keyword evidence="3" id="KW-1185">Reference proteome</keyword>
<dbReference type="EMBL" id="NAJQ01000044">
    <property type="protein sequence ID" value="TKA81852.1"/>
    <property type="molecule type" value="Genomic_DNA"/>
</dbReference>
<feature type="domain" description="F-box" evidence="1">
    <location>
        <begin position="30"/>
        <end position="63"/>
    </location>
</feature>
<name>A0A4U0XVG2_9PEZI</name>
<dbReference type="InterPro" id="IPR036047">
    <property type="entry name" value="F-box-like_dom_sf"/>
</dbReference>
<dbReference type="Pfam" id="PF00646">
    <property type="entry name" value="F-box"/>
    <property type="match status" value="1"/>
</dbReference>
<accession>A0A4U0XVG2</accession>
<organism evidence="2 3">
    <name type="scientific">Friedmanniomyces simplex</name>
    <dbReference type="NCBI Taxonomy" id="329884"/>
    <lineage>
        <taxon>Eukaryota</taxon>
        <taxon>Fungi</taxon>
        <taxon>Dikarya</taxon>
        <taxon>Ascomycota</taxon>
        <taxon>Pezizomycotina</taxon>
        <taxon>Dothideomycetes</taxon>
        <taxon>Dothideomycetidae</taxon>
        <taxon>Mycosphaerellales</taxon>
        <taxon>Teratosphaeriaceae</taxon>
        <taxon>Friedmanniomyces</taxon>
    </lineage>
</organism>
<evidence type="ECO:0000313" key="3">
    <source>
        <dbReference type="Proteomes" id="UP000309340"/>
    </source>
</evidence>
<reference evidence="2 3" key="1">
    <citation type="submission" date="2017-03" db="EMBL/GenBank/DDBJ databases">
        <title>Genomes of endolithic fungi from Antarctica.</title>
        <authorList>
            <person name="Coleine C."/>
            <person name="Masonjones S."/>
            <person name="Stajich J.E."/>
        </authorList>
    </citation>
    <scope>NUCLEOTIDE SEQUENCE [LARGE SCALE GENOMIC DNA]</scope>
    <source>
        <strain evidence="2 3">CCFEE 5184</strain>
    </source>
</reference>
<dbReference type="Proteomes" id="UP000309340">
    <property type="component" value="Unassembled WGS sequence"/>
</dbReference>
<dbReference type="OrthoDB" id="3857282at2759"/>
<dbReference type="SUPFAM" id="SSF81383">
    <property type="entry name" value="F-box domain"/>
    <property type="match status" value="1"/>
</dbReference>
<evidence type="ECO:0000259" key="1">
    <source>
        <dbReference type="PROSITE" id="PS50181"/>
    </source>
</evidence>
<gene>
    <name evidence="2" type="ORF">B0A55_01596</name>
</gene>
<sequence>MSYSLRIFNLISLLRRRHERQSQETAAAHDTPLLLLPEELLLEITHYLDPIDRLCLRRASKQLWLRLDTPSVPRQQAPAIAHLLADRLRRDDYPDLVRSEHQLHLLRATYLCCSACLRMHHRISFTHAERSKSPRSRGCRDARAVLRLCPHKTYTHAELTRELIATALSTTDPASPDHPRDGGLIFGCCYGAQDGDERPYCNTRLLLRNTYLTISAVHQLAHIPLSNTFPRLLARDLLSASAPKVYICPHLLPTTPLLVWSLSAFIDATPGFALGRAQSPPCRCEGVECTASVSFKRFPSPRSGVVYEMLVVRMIELRVGGLLPDMRERGWRGIWLL</sequence>
<dbReference type="InterPro" id="IPR001810">
    <property type="entry name" value="F-box_dom"/>
</dbReference>
<proteinExistence type="predicted"/>